<comment type="caution">
    <text evidence="4">The sequence shown here is derived from an EMBL/GenBank/DDBJ whole genome shotgun (WGS) entry which is preliminary data.</text>
</comment>
<dbReference type="InterPro" id="IPR002347">
    <property type="entry name" value="SDR_fam"/>
</dbReference>
<accession>A0A7X2T102</accession>
<dbReference type="InterPro" id="IPR036291">
    <property type="entry name" value="NAD(P)-bd_dom_sf"/>
</dbReference>
<dbReference type="CDD" id="cd05233">
    <property type="entry name" value="SDR_c"/>
    <property type="match status" value="1"/>
</dbReference>
<dbReference type="PANTHER" id="PTHR42901:SF1">
    <property type="entry name" value="ALCOHOL DEHYDROGENASE"/>
    <property type="match status" value="1"/>
</dbReference>
<dbReference type="GO" id="GO:0016491">
    <property type="term" value="F:oxidoreductase activity"/>
    <property type="evidence" value="ECO:0007669"/>
    <property type="project" value="UniProtKB-KW"/>
</dbReference>
<dbReference type="PRINTS" id="PR00081">
    <property type="entry name" value="GDHRDH"/>
</dbReference>
<evidence type="ECO:0000313" key="4">
    <source>
        <dbReference type="EMBL" id="MSR90705.1"/>
    </source>
</evidence>
<keyword evidence="2" id="KW-0560">Oxidoreductase</keyword>
<evidence type="ECO:0000256" key="1">
    <source>
        <dbReference type="ARBA" id="ARBA00006484"/>
    </source>
</evidence>
<comment type="similarity">
    <text evidence="1 3">Belongs to the short-chain dehydrogenases/reductases (SDR) family.</text>
</comment>
<dbReference type="AlphaFoldDB" id="A0A7X2T102"/>
<gene>
    <name evidence="4" type="ORF">FYJ33_04545</name>
</gene>
<dbReference type="Pfam" id="PF00106">
    <property type="entry name" value="adh_short"/>
    <property type="match status" value="1"/>
</dbReference>
<sequence>MQSYTIVTGASCGIGYEIAQLFAKDKNNLILVARNEEKLNEIKKDFEQKYKINVIVIRLDLSVDNDVDYLYEYVEKNKIVVDNLINNAGIGNFGEFYKADCTKDLDMIKLNVYSLTKLMKLFLPNMIKRNKGGILNVASTAAFGVGPMMSVYYATKSYVLSLTESVSAEVKGTNVKIAAICPGPVDTGFQGKAGVKKAKIAKGYMMKADEVARDAYKKYNKGKTIIIPGYKNKVLVQSFRFLPRKVIGMAALRLNK</sequence>
<evidence type="ECO:0000256" key="2">
    <source>
        <dbReference type="ARBA" id="ARBA00023002"/>
    </source>
</evidence>
<dbReference type="PRINTS" id="PR00080">
    <property type="entry name" value="SDRFAMILY"/>
</dbReference>
<reference evidence="4 5" key="1">
    <citation type="submission" date="2019-08" db="EMBL/GenBank/DDBJ databases">
        <title>In-depth cultivation of the pig gut microbiome towards novel bacterial diversity and tailored functional studies.</title>
        <authorList>
            <person name="Wylensek D."/>
            <person name="Hitch T.C.A."/>
            <person name="Clavel T."/>
        </authorList>
    </citation>
    <scope>NUCLEOTIDE SEQUENCE [LARGE SCALE GENOMIC DNA]</scope>
    <source>
        <strain evidence="4 5">WCA-383-APC-5B</strain>
    </source>
</reference>
<dbReference type="EMBL" id="VULX01000004">
    <property type="protein sequence ID" value="MSR90705.1"/>
    <property type="molecule type" value="Genomic_DNA"/>
</dbReference>
<keyword evidence="5" id="KW-1185">Reference proteome</keyword>
<dbReference type="PIRSF" id="PIRSF000126">
    <property type="entry name" value="11-beta-HSD1"/>
    <property type="match status" value="1"/>
</dbReference>
<evidence type="ECO:0000313" key="5">
    <source>
        <dbReference type="Proteomes" id="UP000460287"/>
    </source>
</evidence>
<name>A0A7X2T102_9CLOT</name>
<proteinExistence type="inferred from homology"/>
<dbReference type="Gene3D" id="3.40.50.720">
    <property type="entry name" value="NAD(P)-binding Rossmann-like Domain"/>
    <property type="match status" value="1"/>
</dbReference>
<dbReference type="Proteomes" id="UP000460287">
    <property type="component" value="Unassembled WGS sequence"/>
</dbReference>
<protein>
    <submittedName>
        <fullName evidence="4">SDR family oxidoreductase</fullName>
    </submittedName>
</protein>
<evidence type="ECO:0000256" key="3">
    <source>
        <dbReference type="RuleBase" id="RU000363"/>
    </source>
</evidence>
<organism evidence="4 5">
    <name type="scientific">Inconstantimicrobium porci</name>
    <dbReference type="NCBI Taxonomy" id="2652291"/>
    <lineage>
        <taxon>Bacteria</taxon>
        <taxon>Bacillati</taxon>
        <taxon>Bacillota</taxon>
        <taxon>Clostridia</taxon>
        <taxon>Eubacteriales</taxon>
        <taxon>Clostridiaceae</taxon>
        <taxon>Inconstantimicrobium</taxon>
    </lineage>
</organism>
<dbReference type="SUPFAM" id="SSF51735">
    <property type="entry name" value="NAD(P)-binding Rossmann-fold domains"/>
    <property type="match status" value="1"/>
</dbReference>
<dbReference type="PANTHER" id="PTHR42901">
    <property type="entry name" value="ALCOHOL DEHYDROGENASE"/>
    <property type="match status" value="1"/>
</dbReference>